<feature type="transmembrane region" description="Helical" evidence="1">
    <location>
        <begin position="74"/>
        <end position="100"/>
    </location>
</feature>
<evidence type="ECO:0000313" key="3">
    <source>
        <dbReference type="Proteomes" id="UP001303324"/>
    </source>
</evidence>
<dbReference type="EMBL" id="CP134494">
    <property type="protein sequence ID" value="WNF24874.1"/>
    <property type="molecule type" value="Genomic_DNA"/>
</dbReference>
<keyword evidence="3" id="KW-1185">Reference proteome</keyword>
<name>A0ABY9VLP4_9BACI</name>
<organism evidence="2 3">
    <name type="scientific">Mesobacillus jeotgali</name>
    <dbReference type="NCBI Taxonomy" id="129985"/>
    <lineage>
        <taxon>Bacteria</taxon>
        <taxon>Bacillati</taxon>
        <taxon>Bacillota</taxon>
        <taxon>Bacilli</taxon>
        <taxon>Bacillales</taxon>
        <taxon>Bacillaceae</taxon>
        <taxon>Mesobacillus</taxon>
    </lineage>
</organism>
<evidence type="ECO:0008006" key="4">
    <source>
        <dbReference type="Google" id="ProtNLM"/>
    </source>
</evidence>
<feature type="transmembrane region" description="Helical" evidence="1">
    <location>
        <begin position="16"/>
        <end position="33"/>
    </location>
</feature>
<evidence type="ECO:0000256" key="1">
    <source>
        <dbReference type="SAM" id="Phobius"/>
    </source>
</evidence>
<dbReference type="Proteomes" id="UP001303324">
    <property type="component" value="Chromosome"/>
</dbReference>
<keyword evidence="1" id="KW-1133">Transmembrane helix</keyword>
<feature type="transmembrane region" description="Helical" evidence="1">
    <location>
        <begin position="120"/>
        <end position="139"/>
    </location>
</feature>
<dbReference type="RefSeq" id="WP_311075888.1">
    <property type="nucleotide sequence ID" value="NZ_CP134494.1"/>
</dbReference>
<proteinExistence type="predicted"/>
<accession>A0ABY9VLP4</accession>
<protein>
    <recommendedName>
        <fullName evidence="4">DUF4181 domain-containing protein</fullName>
    </recommendedName>
</protein>
<evidence type="ECO:0000313" key="2">
    <source>
        <dbReference type="EMBL" id="WNF24874.1"/>
    </source>
</evidence>
<sequence length="140" mass="16476">MRCFYLGELLYGNEEIYIIVYCFILLWINLDYLKDYKKIKTGLAEIASEEDLEVNPEGLSMVLIDLLFNFFRRWLLYILAVLIIGNIFVVIVSVILFAISLYDVLFNYSLAKLKKSNLKFYLAGLDTIYVLIFVFYLYLS</sequence>
<keyword evidence="1" id="KW-0812">Transmembrane</keyword>
<keyword evidence="1" id="KW-0472">Membrane</keyword>
<gene>
    <name evidence="2" type="ORF">RH061_10480</name>
</gene>
<reference evidence="2 3" key="1">
    <citation type="submission" date="2023-09" db="EMBL/GenBank/DDBJ databases">
        <title>Microbial mechanism of fulvic acid promoting antimony reduction mineralization in rice fields.</title>
        <authorList>
            <person name="Chen G."/>
            <person name="Lan J."/>
        </authorList>
    </citation>
    <scope>NUCLEOTIDE SEQUENCE [LARGE SCALE GENOMIC DNA]</scope>
    <source>
        <strain evidence="2 3">PS1</strain>
    </source>
</reference>